<dbReference type="InterPro" id="IPR036291">
    <property type="entry name" value="NAD(P)-bd_dom_sf"/>
</dbReference>
<dbReference type="PANTHER" id="PTHR48079:SF6">
    <property type="entry name" value="NAD(P)-BINDING DOMAIN-CONTAINING PROTEIN-RELATED"/>
    <property type="match status" value="1"/>
</dbReference>
<dbReference type="PANTHER" id="PTHR48079">
    <property type="entry name" value="PROTEIN YEEZ"/>
    <property type="match status" value="1"/>
</dbReference>
<reference evidence="3" key="1">
    <citation type="journal article" date="2008" name="J. Bacteriol.">
        <title>Genome sequence of the fish pathogen Renibacterium salmoninarum suggests reductive evolution away from an environmental Arthrobacter ancestor.</title>
        <authorList>
            <person name="Wiens G.D."/>
            <person name="Rockey D.D."/>
            <person name="Wu Z."/>
            <person name="Chang J."/>
            <person name="Levy R."/>
            <person name="Crane S."/>
            <person name="Chen D.S."/>
            <person name="Capri G.R."/>
            <person name="Burnett J.R."/>
            <person name="Sudheesh P.S."/>
            <person name="Schipma M.J."/>
            <person name="Burd H."/>
            <person name="Bhattacharyya A."/>
            <person name="Rhodes L.D."/>
            <person name="Kaul R."/>
            <person name="Strom M.S."/>
        </authorList>
    </citation>
    <scope>NUCLEOTIDE SEQUENCE [LARGE SCALE GENOMIC DNA]</scope>
    <source>
        <strain evidence="3">ATCC 33209 / DSM 20767 / JCM 11484 / NBRC 15589 / NCIMB 2235</strain>
    </source>
</reference>
<dbReference type="SUPFAM" id="SSF51735">
    <property type="entry name" value="NAD(P)-binding Rossmann-fold domains"/>
    <property type="match status" value="1"/>
</dbReference>
<dbReference type="STRING" id="288705.RSal33209_0928"/>
<protein>
    <submittedName>
        <fullName evidence="2">Nucleoside-diphosphate-sugar epimerase</fullName>
    </submittedName>
</protein>
<dbReference type="HOGENOM" id="CLU_1389234_0_0_11"/>
<gene>
    <name evidence="2" type="ordered locus">RSal33209_0928</name>
</gene>
<dbReference type="GO" id="GO:0005737">
    <property type="term" value="C:cytoplasm"/>
    <property type="evidence" value="ECO:0007669"/>
    <property type="project" value="TreeGrafter"/>
</dbReference>
<feature type="domain" description="NAD-dependent epimerase/dehydratase" evidence="1">
    <location>
        <begin position="22"/>
        <end position="94"/>
    </location>
</feature>
<dbReference type="EMBL" id="CP000910">
    <property type="protein sequence ID" value="ABY22669.1"/>
    <property type="molecule type" value="Genomic_DNA"/>
</dbReference>
<dbReference type="KEGG" id="rsa:RSal33209_0928"/>
<dbReference type="InterPro" id="IPR001509">
    <property type="entry name" value="Epimerase_deHydtase"/>
</dbReference>
<organism evidence="2 3">
    <name type="scientific">Renibacterium salmoninarum (strain ATCC 33209 / DSM 20767 / JCM 11484 / NBRC 15589 / NCIMB 2235)</name>
    <dbReference type="NCBI Taxonomy" id="288705"/>
    <lineage>
        <taxon>Bacteria</taxon>
        <taxon>Bacillati</taxon>
        <taxon>Actinomycetota</taxon>
        <taxon>Actinomycetes</taxon>
        <taxon>Micrococcales</taxon>
        <taxon>Micrococcaceae</taxon>
        <taxon>Renibacterium</taxon>
    </lineage>
</organism>
<evidence type="ECO:0000313" key="2">
    <source>
        <dbReference type="EMBL" id="ABY22669.1"/>
    </source>
</evidence>
<keyword evidence="3" id="KW-1185">Reference proteome</keyword>
<dbReference type="Pfam" id="PF01370">
    <property type="entry name" value="Epimerase"/>
    <property type="match status" value="1"/>
</dbReference>
<proteinExistence type="predicted"/>
<dbReference type="Gene3D" id="3.40.50.720">
    <property type="entry name" value="NAD(P)-binding Rossmann-like Domain"/>
    <property type="match status" value="1"/>
</dbReference>
<dbReference type="GO" id="GO:0004029">
    <property type="term" value="F:aldehyde dehydrogenase (NAD+) activity"/>
    <property type="evidence" value="ECO:0007669"/>
    <property type="project" value="TreeGrafter"/>
</dbReference>
<dbReference type="InterPro" id="IPR051783">
    <property type="entry name" value="NAD(P)-dependent_oxidoreduct"/>
</dbReference>
<sequence length="196" mass="20679">MMNFRAFSVRRCSVSRRLLMRVFVTGASVWIGSAITADLLAAGHQVVGLARSDESAAAITAADAEVQRGDLTDLASLRAGAEGADGIIHTAFIHDFTLHEAAAAVDLAAVQLFGDLLEGTDRPLVIASGMLGAGSRETDIPDSTSFQSPRQLTEKVVLDFANRGIRSAVVRLAPTVHGDGDYRVLADCDQGESGKR</sequence>
<dbReference type="Proteomes" id="UP000002007">
    <property type="component" value="Chromosome"/>
</dbReference>
<name>A9WNH9_RENSM</name>
<accession>A9WNH9</accession>
<evidence type="ECO:0000259" key="1">
    <source>
        <dbReference type="Pfam" id="PF01370"/>
    </source>
</evidence>
<dbReference type="AlphaFoldDB" id="A9WNH9"/>
<dbReference type="eggNOG" id="COG0451">
    <property type="taxonomic scope" value="Bacteria"/>
</dbReference>
<evidence type="ECO:0000313" key="3">
    <source>
        <dbReference type="Proteomes" id="UP000002007"/>
    </source>
</evidence>